<evidence type="ECO:0000313" key="14">
    <source>
        <dbReference type="EMBL" id="EKE85664.1"/>
    </source>
</evidence>
<comment type="subunit">
    <text evidence="12">Monomer. Interacts with DnaB.</text>
</comment>
<dbReference type="EC" id="2.7.7.101" evidence="12"/>
<dbReference type="PROSITE" id="PS50880">
    <property type="entry name" value="TOPRIM"/>
    <property type="match status" value="1"/>
</dbReference>
<dbReference type="Proteomes" id="UP000006759">
    <property type="component" value="Unassembled WGS sequence"/>
</dbReference>
<proteinExistence type="inferred from homology"/>
<dbReference type="InterPro" id="IPR002694">
    <property type="entry name" value="Znf_CHC2"/>
</dbReference>
<dbReference type="GO" id="GO:0005737">
    <property type="term" value="C:cytoplasm"/>
    <property type="evidence" value="ECO:0007669"/>
    <property type="project" value="TreeGrafter"/>
</dbReference>
<dbReference type="Gene3D" id="3.90.980.10">
    <property type="entry name" value="DNA primase, catalytic core, N-terminal domain"/>
    <property type="match status" value="1"/>
</dbReference>
<evidence type="ECO:0000256" key="5">
    <source>
        <dbReference type="ARBA" id="ARBA00022705"/>
    </source>
</evidence>
<dbReference type="RefSeq" id="WP_001083957.1">
    <property type="nucleotide sequence ID" value="NZ_AMOT01000004.1"/>
</dbReference>
<dbReference type="Pfam" id="PF06745">
    <property type="entry name" value="ATPase"/>
    <property type="match status" value="1"/>
</dbReference>
<dbReference type="Pfam" id="PF08275">
    <property type="entry name" value="DNAG_N"/>
    <property type="match status" value="1"/>
</dbReference>
<keyword evidence="11 12" id="KW-0804">Transcription</keyword>
<keyword evidence="6 12" id="KW-0479">Metal-binding</keyword>
<dbReference type="Gene3D" id="3.40.1360.10">
    <property type="match status" value="1"/>
</dbReference>
<dbReference type="GO" id="GO:0003899">
    <property type="term" value="F:DNA-directed RNA polymerase activity"/>
    <property type="evidence" value="ECO:0007669"/>
    <property type="project" value="UniProtKB-UniRule"/>
</dbReference>
<dbReference type="GO" id="GO:0000428">
    <property type="term" value="C:DNA-directed RNA polymerase complex"/>
    <property type="evidence" value="ECO:0007669"/>
    <property type="project" value="UniProtKB-KW"/>
</dbReference>
<dbReference type="InterPro" id="IPR013264">
    <property type="entry name" value="DNAG_N"/>
</dbReference>
<evidence type="ECO:0000256" key="9">
    <source>
        <dbReference type="ARBA" id="ARBA00022842"/>
    </source>
</evidence>
<dbReference type="HAMAP" id="MF_00974">
    <property type="entry name" value="DNA_primase_DnaG"/>
    <property type="match status" value="1"/>
</dbReference>
<gene>
    <name evidence="12" type="primary">dnaG</name>
    <name evidence="14" type="ORF">OUI_0818</name>
</gene>
<comment type="cofactor">
    <cofactor evidence="12">
        <name>Zn(2+)</name>
        <dbReference type="ChEBI" id="CHEBI:29105"/>
    </cofactor>
    <text evidence="12">Binds 1 zinc ion per monomer.</text>
</comment>
<keyword evidence="1 12" id="KW-0240">DNA-directed RNA polymerase</keyword>
<keyword evidence="4 12" id="KW-0548">Nucleotidyltransferase</keyword>
<evidence type="ECO:0000256" key="4">
    <source>
        <dbReference type="ARBA" id="ARBA00022695"/>
    </source>
</evidence>
<feature type="zinc finger region" description="CHC2-type" evidence="12">
    <location>
        <begin position="305"/>
        <end position="329"/>
    </location>
</feature>
<dbReference type="InterPro" id="IPR030846">
    <property type="entry name" value="DnaG_bac"/>
</dbReference>
<dbReference type="FunFam" id="3.90.580.10:FF:000001">
    <property type="entry name" value="DNA primase"/>
    <property type="match status" value="1"/>
</dbReference>
<comment type="function">
    <text evidence="12">RNA polymerase that catalyzes the synthesis of short RNA molecules used as primers for DNA polymerase during DNA replication.</text>
</comment>
<dbReference type="InterPro" id="IPR014774">
    <property type="entry name" value="KaiC-like_dom"/>
</dbReference>
<evidence type="ECO:0000256" key="8">
    <source>
        <dbReference type="ARBA" id="ARBA00022833"/>
    </source>
</evidence>
<evidence type="ECO:0000256" key="12">
    <source>
        <dbReference type="HAMAP-Rule" id="MF_00974"/>
    </source>
</evidence>
<dbReference type="SMART" id="SM00400">
    <property type="entry name" value="ZnF_CHCC"/>
    <property type="match status" value="1"/>
</dbReference>
<keyword evidence="8 12" id="KW-0862">Zinc</keyword>
<dbReference type="InterPro" id="IPR006171">
    <property type="entry name" value="TOPRIM_dom"/>
</dbReference>
<dbReference type="PANTHER" id="PTHR30313:SF2">
    <property type="entry name" value="DNA PRIMASE"/>
    <property type="match status" value="1"/>
</dbReference>
<dbReference type="InterPro" id="IPR006295">
    <property type="entry name" value="DNA_primase_DnaG"/>
</dbReference>
<protein>
    <recommendedName>
        <fullName evidence="12">DNA primase</fullName>
        <ecNumber evidence="12">2.7.7.101</ecNumber>
    </recommendedName>
</protein>
<dbReference type="Gene3D" id="3.40.50.300">
    <property type="entry name" value="P-loop containing nucleotide triphosphate hydrolases"/>
    <property type="match status" value="1"/>
</dbReference>
<evidence type="ECO:0000256" key="6">
    <source>
        <dbReference type="ARBA" id="ARBA00022723"/>
    </source>
</evidence>
<dbReference type="GO" id="GO:1990077">
    <property type="term" value="C:primosome complex"/>
    <property type="evidence" value="ECO:0007669"/>
    <property type="project" value="UniProtKB-KW"/>
</dbReference>
<keyword evidence="7 12" id="KW-0863">Zinc-finger</keyword>
<evidence type="ECO:0000256" key="11">
    <source>
        <dbReference type="ARBA" id="ARBA00023163"/>
    </source>
</evidence>
<keyword evidence="3 12" id="KW-0808">Transferase</keyword>
<dbReference type="CDD" id="cd03364">
    <property type="entry name" value="TOPRIM_DnaG_primases"/>
    <property type="match status" value="1"/>
</dbReference>
<evidence type="ECO:0000256" key="2">
    <source>
        <dbReference type="ARBA" id="ARBA00022515"/>
    </source>
</evidence>
<keyword evidence="2 12" id="KW-0639">Primosome</keyword>
<dbReference type="PANTHER" id="PTHR30313">
    <property type="entry name" value="DNA PRIMASE"/>
    <property type="match status" value="1"/>
</dbReference>
<comment type="similarity">
    <text evidence="12">Belongs to the DnaG primase family.</text>
</comment>
<keyword evidence="10 12" id="KW-0238">DNA-binding</keyword>
<dbReference type="SMART" id="SM00493">
    <property type="entry name" value="TOPRIM"/>
    <property type="match status" value="1"/>
</dbReference>
<evidence type="ECO:0000256" key="7">
    <source>
        <dbReference type="ARBA" id="ARBA00022771"/>
    </source>
</evidence>
<dbReference type="EMBL" id="AMOT01000004">
    <property type="protein sequence ID" value="EKE85664.1"/>
    <property type="molecule type" value="Genomic_DNA"/>
</dbReference>
<dbReference type="InterPro" id="IPR036977">
    <property type="entry name" value="DNA_primase_Znf_CHC2"/>
</dbReference>
<comment type="domain">
    <text evidence="12">Contains an N-terminal zinc-binding domain, a central core domain that contains the primase activity, and a C-terminal DnaB-binding domain.</text>
</comment>
<keyword evidence="9" id="KW-0460">Magnesium</keyword>
<evidence type="ECO:0000256" key="10">
    <source>
        <dbReference type="ARBA" id="ARBA00023125"/>
    </source>
</evidence>
<evidence type="ECO:0000259" key="13">
    <source>
        <dbReference type="PROSITE" id="PS50880"/>
    </source>
</evidence>
<sequence length="788" mass="91985">MNSFINYPNDLEEFLEEIHITSFTLFNQKIIQALLEMKNKNQVVQLETIRLKIGDEAFESKDFSAILEADSYPNYLDLRSDFKTYLSLKMQEHLANELIKATRKSEIFDFDFLGKYIKLGSNRNGRYYWEWEEFFKSKPQIEKIGTGIDFLDNISDGGFEVGQLILLSGDPESGKTLLGIQYITNAQQQHKVTYFGFEFSVRKHIETLNSKGFKINKENYFIDDLSCEINDLVSQIRGLAKEGHKLFIIDSQMKIQAPIVGRTIEEVETTKFTNFQDLKNIANIVDIIEKYLDLHKCGANLKACCPFHDERSASFFVSQEKNIYKCFGCGVSGDAFKFLQEFKKISFTEAIQEIASMYNYPLEYDNNEEKEEKERLKEVLEIANSLFKERILKEPVVLEYLNKRGVTLEKIKDYGLGFCTNEEKEELKKRFNPCDLIASGLFSDANKDRELKIFCNYRITFPLKDSKGKIVSFSTRTCTIKNPKNGVKYINGRDTKIFKKSFILYNLDRVRQSITQKKQVILCEGFFDVMSFEYFNYNNAICCIGTAFTKEHVKILSQLNAELCFCLDNDLAGLEANIRAIEMCLLNHTTNLSVIKIKDKDFKDMGDYLERNKRPNLVKINGFKFYCAYLLRGELDNKTKDFNYKRILRAIKDLNPFIKADLLKILKSFLPSEDTKAERIKKPVLSILEARIYITMIESEEFNYIARRYLSPADVEFKDIFKRIVLNDFRGLEFLKKYEVIREEHYAYCLNEFKIKGLKNSLKHAIENKDYMLIEALNHKIKELQNPF</sequence>
<evidence type="ECO:0000256" key="1">
    <source>
        <dbReference type="ARBA" id="ARBA00022478"/>
    </source>
</evidence>
<accession>K2KTD2</accession>
<reference evidence="14 15" key="1">
    <citation type="submission" date="2012-08" db="EMBL/GenBank/DDBJ databases">
        <title>Comparative Sequence Analysis of H. pylori isolates.</title>
        <authorList>
            <person name="Blanchard T.G."/>
            <person name="Czinn S.J."/>
            <person name="McCracken C.M."/>
            <person name="Abolude K.A."/>
            <person name="Shefchek K.S."/>
            <person name="Maroo A.M."/>
            <person name="Santana-Cruz I.S."/>
            <person name="Tallon L.J."/>
            <person name="Ficke F.W.F."/>
        </authorList>
    </citation>
    <scope>NUCLEOTIDE SEQUENCE [LARGE SCALE GENOMIC DNA]</scope>
    <source>
        <strain evidence="14 15">R036d</strain>
    </source>
</reference>
<dbReference type="SUPFAM" id="SSF57783">
    <property type="entry name" value="Zinc beta-ribbon"/>
    <property type="match status" value="1"/>
</dbReference>
<feature type="domain" description="Toprim" evidence="13">
    <location>
        <begin position="518"/>
        <end position="600"/>
    </location>
</feature>
<evidence type="ECO:0000256" key="3">
    <source>
        <dbReference type="ARBA" id="ARBA00022679"/>
    </source>
</evidence>
<organism evidence="14 15">
    <name type="scientific">Helicobacter pylori R036d</name>
    <dbReference type="NCBI Taxonomy" id="1145113"/>
    <lineage>
        <taxon>Bacteria</taxon>
        <taxon>Pseudomonadati</taxon>
        <taxon>Campylobacterota</taxon>
        <taxon>Epsilonproteobacteria</taxon>
        <taxon>Campylobacterales</taxon>
        <taxon>Helicobacteraceae</taxon>
        <taxon>Helicobacter</taxon>
    </lineage>
</organism>
<dbReference type="InterPro" id="IPR034151">
    <property type="entry name" value="TOPRIM_DnaG_bac"/>
</dbReference>
<dbReference type="AlphaFoldDB" id="K2KTD2"/>
<dbReference type="GO" id="GO:0003677">
    <property type="term" value="F:DNA binding"/>
    <property type="evidence" value="ECO:0007669"/>
    <property type="project" value="UniProtKB-KW"/>
</dbReference>
<dbReference type="NCBIfam" id="TIGR01391">
    <property type="entry name" value="dnaG"/>
    <property type="match status" value="1"/>
</dbReference>
<dbReference type="SUPFAM" id="SSF52540">
    <property type="entry name" value="P-loop containing nucleoside triphosphate hydrolases"/>
    <property type="match status" value="1"/>
</dbReference>
<comment type="caution">
    <text evidence="14">The sequence shown here is derived from an EMBL/GenBank/DDBJ whole genome shotgun (WGS) entry which is preliminary data.</text>
</comment>
<dbReference type="InterPro" id="IPR037068">
    <property type="entry name" value="DNA_primase_core_N_sf"/>
</dbReference>
<keyword evidence="5 12" id="KW-0235">DNA replication</keyword>
<name>K2KTD2_HELPX</name>
<dbReference type="SUPFAM" id="SSF56731">
    <property type="entry name" value="DNA primase core"/>
    <property type="match status" value="1"/>
</dbReference>
<dbReference type="GO" id="GO:0008270">
    <property type="term" value="F:zinc ion binding"/>
    <property type="evidence" value="ECO:0007669"/>
    <property type="project" value="UniProtKB-UniRule"/>
</dbReference>
<comment type="catalytic activity">
    <reaction evidence="12">
        <text>ssDNA + n NTP = ssDNA/pppN(pN)n-1 hybrid + (n-1) diphosphate.</text>
        <dbReference type="EC" id="2.7.7.101"/>
    </reaction>
</comment>
<dbReference type="Gene3D" id="3.90.580.10">
    <property type="entry name" value="Zinc finger, CHC2-type domain"/>
    <property type="match status" value="1"/>
</dbReference>
<dbReference type="InterPro" id="IPR027417">
    <property type="entry name" value="P-loop_NTPase"/>
</dbReference>
<dbReference type="GO" id="GO:0006269">
    <property type="term" value="P:DNA replication, synthesis of primer"/>
    <property type="evidence" value="ECO:0007669"/>
    <property type="project" value="UniProtKB-UniRule"/>
</dbReference>
<evidence type="ECO:0000313" key="15">
    <source>
        <dbReference type="Proteomes" id="UP000006759"/>
    </source>
</evidence>
<dbReference type="InterPro" id="IPR050219">
    <property type="entry name" value="DnaG_primase"/>
</dbReference>
<dbReference type="PATRIC" id="fig|1145113.3.peg.803"/>
<dbReference type="Pfam" id="PF01807">
    <property type="entry name" value="Zn_ribbon_DnaG"/>
    <property type="match status" value="1"/>
</dbReference>
<dbReference type="Pfam" id="PF13155">
    <property type="entry name" value="Toprim_2"/>
    <property type="match status" value="1"/>
</dbReference>